<keyword evidence="2" id="KW-1133">Transmembrane helix</keyword>
<organism evidence="3 4">
    <name type="scientific">Dactylonectria estremocensis</name>
    <dbReference type="NCBI Taxonomy" id="1079267"/>
    <lineage>
        <taxon>Eukaryota</taxon>
        <taxon>Fungi</taxon>
        <taxon>Dikarya</taxon>
        <taxon>Ascomycota</taxon>
        <taxon>Pezizomycotina</taxon>
        <taxon>Sordariomycetes</taxon>
        <taxon>Hypocreomycetidae</taxon>
        <taxon>Hypocreales</taxon>
        <taxon>Nectriaceae</taxon>
        <taxon>Dactylonectria</taxon>
    </lineage>
</organism>
<dbReference type="PANTHER" id="PTHR36840">
    <property type="entry name" value="BLL5714 PROTEIN"/>
    <property type="match status" value="1"/>
</dbReference>
<feature type="region of interest" description="Disordered" evidence="1">
    <location>
        <begin position="127"/>
        <end position="156"/>
    </location>
</feature>
<dbReference type="Pfam" id="PF06772">
    <property type="entry name" value="LtrA"/>
    <property type="match status" value="1"/>
</dbReference>
<feature type="transmembrane region" description="Helical" evidence="2">
    <location>
        <begin position="424"/>
        <end position="444"/>
    </location>
</feature>
<dbReference type="OrthoDB" id="191995at2759"/>
<keyword evidence="4" id="KW-1185">Reference proteome</keyword>
<feature type="transmembrane region" description="Helical" evidence="2">
    <location>
        <begin position="221"/>
        <end position="244"/>
    </location>
</feature>
<name>A0A9P9F475_9HYPO</name>
<dbReference type="AlphaFoldDB" id="A0A9P9F475"/>
<dbReference type="EMBL" id="JAGMUU010000004">
    <property type="protein sequence ID" value="KAH7155243.1"/>
    <property type="molecule type" value="Genomic_DNA"/>
</dbReference>
<reference evidence="3" key="1">
    <citation type="journal article" date="2021" name="Nat. Commun.">
        <title>Genetic determinants of endophytism in the Arabidopsis root mycobiome.</title>
        <authorList>
            <person name="Mesny F."/>
            <person name="Miyauchi S."/>
            <person name="Thiergart T."/>
            <person name="Pickel B."/>
            <person name="Atanasova L."/>
            <person name="Karlsson M."/>
            <person name="Huettel B."/>
            <person name="Barry K.W."/>
            <person name="Haridas S."/>
            <person name="Chen C."/>
            <person name="Bauer D."/>
            <person name="Andreopoulos W."/>
            <person name="Pangilinan J."/>
            <person name="LaButti K."/>
            <person name="Riley R."/>
            <person name="Lipzen A."/>
            <person name="Clum A."/>
            <person name="Drula E."/>
            <person name="Henrissat B."/>
            <person name="Kohler A."/>
            <person name="Grigoriev I.V."/>
            <person name="Martin F.M."/>
            <person name="Hacquard S."/>
        </authorList>
    </citation>
    <scope>NUCLEOTIDE SEQUENCE</scope>
    <source>
        <strain evidence="3">MPI-CAGE-AT-0021</strain>
    </source>
</reference>
<feature type="region of interest" description="Disordered" evidence="1">
    <location>
        <begin position="626"/>
        <end position="657"/>
    </location>
</feature>
<keyword evidence="2" id="KW-0812">Transmembrane</keyword>
<proteinExistence type="predicted"/>
<evidence type="ECO:0000256" key="2">
    <source>
        <dbReference type="SAM" id="Phobius"/>
    </source>
</evidence>
<accession>A0A9P9F475</accession>
<feature type="transmembrane region" description="Helical" evidence="2">
    <location>
        <begin position="341"/>
        <end position="364"/>
    </location>
</feature>
<feature type="transmembrane region" description="Helical" evidence="2">
    <location>
        <begin position="399"/>
        <end position="418"/>
    </location>
</feature>
<gene>
    <name evidence="3" type="ORF">B0J13DRAFT_618708</name>
</gene>
<dbReference type="PANTHER" id="PTHR36840:SF1">
    <property type="entry name" value="BLL5714 PROTEIN"/>
    <property type="match status" value="1"/>
</dbReference>
<dbReference type="InterPro" id="IPR010640">
    <property type="entry name" value="Low_temperature_requirement_A"/>
</dbReference>
<comment type="caution">
    <text evidence="3">The sequence shown here is derived from an EMBL/GenBank/DDBJ whole genome shotgun (WGS) entry which is preliminary data.</text>
</comment>
<feature type="transmembrane region" description="Helical" evidence="2">
    <location>
        <begin position="287"/>
        <end position="308"/>
    </location>
</feature>
<evidence type="ECO:0000313" key="3">
    <source>
        <dbReference type="EMBL" id="KAH7155243.1"/>
    </source>
</evidence>
<dbReference type="Proteomes" id="UP000717696">
    <property type="component" value="Unassembled WGS sequence"/>
</dbReference>
<keyword evidence="2" id="KW-0472">Membrane</keyword>
<feature type="transmembrane region" description="Helical" evidence="2">
    <location>
        <begin position="465"/>
        <end position="484"/>
    </location>
</feature>
<sequence>MASILTGRRRRPQEFTLPSGKKVIASLPEDLEDLRRKYSNQDEMQVEIIVHGSPEHSGYLRETREHHERRRNDLREKHGPAFAEWEDVHNQLNSVNTELERLSTNSAGLNANFNKFGYGANLRTYNNDDDDDDATEGPASAGTSMSDTLSVASSRSGSRLGETTKIFKRPVVKQWFHQGLLWRASEQAEIQAIELFFDLLYVGIIHINGEHMWAEPTGRELLRFAITFIMSWKIWTDVTLVLSWFETDDVLTRLEILFEIACLLGFTTNMTYSFYEDEKHNTYTMMVSFYLAARLRGVVHFAVTAYLLPMVHGVMICECINILVPSALWIASIHVEMPSRLALIWIAIAFDMWGQGIMIGLFRYGRTAKQETRFSKWLVGFFEFYPAVNIEHRVERTNAFVSLVLGYSVVGVMFQSYGGYTINAFLGKAVLGLVQAFIFNWIYFDIDGHNIDVHAIRSSVLAASIWGYAHLPFVMGYILASAGLSKLVLTTDTPNTNPEQLSEHYFERAEPEIASGIRFFYCHGLAIALLFMGVISWCHQHRAPATLRWSKTSRLCNRFAVCLILFFLPMVKSLNSLHLISVTLGLTLWVLLVELFGKSCTNDPFIGEKKGCKVRYSCKCTKKELEKSGIKEEPERRSAEVQEFKNKEKSAGLDVQD</sequence>
<evidence type="ECO:0000256" key="1">
    <source>
        <dbReference type="SAM" id="MobiDB-lite"/>
    </source>
</evidence>
<feature type="transmembrane region" description="Helical" evidence="2">
    <location>
        <begin position="555"/>
        <end position="571"/>
    </location>
</feature>
<protein>
    <submittedName>
        <fullName evidence="3">Bacterial low temperature requirement A protein-domain-containing protein</fullName>
    </submittedName>
</protein>
<evidence type="ECO:0000313" key="4">
    <source>
        <dbReference type="Proteomes" id="UP000717696"/>
    </source>
</evidence>
<feature type="transmembrane region" description="Helical" evidence="2">
    <location>
        <begin position="516"/>
        <end position="535"/>
    </location>
</feature>
<feature type="compositionally biased region" description="Polar residues" evidence="1">
    <location>
        <begin position="141"/>
        <end position="156"/>
    </location>
</feature>
<feature type="compositionally biased region" description="Basic and acidic residues" evidence="1">
    <location>
        <begin position="626"/>
        <end position="651"/>
    </location>
</feature>
<feature type="transmembrane region" description="Helical" evidence="2">
    <location>
        <begin position="256"/>
        <end position="275"/>
    </location>
</feature>